<dbReference type="InterPro" id="IPR006129">
    <property type="entry name" value="AdhesinB"/>
</dbReference>
<dbReference type="AlphaFoldDB" id="A0A160T8V8"/>
<feature type="signal peptide" evidence="6">
    <location>
        <begin position="1"/>
        <end position="27"/>
    </location>
</feature>
<dbReference type="GO" id="GO:0007155">
    <property type="term" value="P:cell adhesion"/>
    <property type="evidence" value="ECO:0007669"/>
    <property type="project" value="InterPro"/>
</dbReference>
<dbReference type="SUPFAM" id="SSF53807">
    <property type="entry name" value="Helical backbone' metal receptor"/>
    <property type="match status" value="1"/>
</dbReference>
<dbReference type="RefSeq" id="WP_095045229.1">
    <property type="nucleotide sequence ID" value="NZ_LN890656.1"/>
</dbReference>
<gene>
    <name evidence="7" type="primary">troA</name>
    <name evidence="7" type="ORF">CFX0092_B0344</name>
</gene>
<dbReference type="PROSITE" id="PS51257">
    <property type="entry name" value="PROKAR_LIPOPROTEIN"/>
    <property type="match status" value="1"/>
</dbReference>
<dbReference type="Pfam" id="PF01297">
    <property type="entry name" value="ZnuA"/>
    <property type="match status" value="1"/>
</dbReference>
<dbReference type="PANTHER" id="PTHR42953">
    <property type="entry name" value="HIGH-AFFINITY ZINC UPTAKE SYSTEM PROTEIN ZNUA-RELATED"/>
    <property type="match status" value="1"/>
</dbReference>
<evidence type="ECO:0000256" key="1">
    <source>
        <dbReference type="ARBA" id="ARBA00004196"/>
    </source>
</evidence>
<dbReference type="GO" id="GO:0046872">
    <property type="term" value="F:metal ion binding"/>
    <property type="evidence" value="ECO:0007669"/>
    <property type="project" value="UniProtKB-KW"/>
</dbReference>
<dbReference type="PANTHER" id="PTHR42953:SF1">
    <property type="entry name" value="METAL-BINDING PROTEIN HI_0362-RELATED"/>
    <property type="match status" value="1"/>
</dbReference>
<dbReference type="EMBL" id="LN890656">
    <property type="protein sequence ID" value="CUS05878.1"/>
    <property type="molecule type" value="Genomic_DNA"/>
</dbReference>
<evidence type="ECO:0000313" key="7">
    <source>
        <dbReference type="EMBL" id="CUS05878.1"/>
    </source>
</evidence>
<dbReference type="KEGG" id="pbf:CFX0092_B0344"/>
<comment type="similarity">
    <text evidence="5">Belongs to the bacterial solute-binding protein 9 family.</text>
</comment>
<dbReference type="Gene3D" id="3.40.50.1980">
    <property type="entry name" value="Nitrogenase molybdenum iron protein domain"/>
    <property type="match status" value="2"/>
</dbReference>
<dbReference type="PRINTS" id="PR00691">
    <property type="entry name" value="ADHESINB"/>
</dbReference>
<evidence type="ECO:0000256" key="2">
    <source>
        <dbReference type="ARBA" id="ARBA00022448"/>
    </source>
</evidence>
<name>A0A160T8V8_9CHLR</name>
<dbReference type="PRINTS" id="PR00690">
    <property type="entry name" value="ADHESNFAMILY"/>
</dbReference>
<evidence type="ECO:0000313" key="8">
    <source>
        <dbReference type="Proteomes" id="UP000215027"/>
    </source>
</evidence>
<dbReference type="OrthoDB" id="9810636at2"/>
<evidence type="ECO:0000256" key="6">
    <source>
        <dbReference type="SAM" id="SignalP"/>
    </source>
</evidence>
<keyword evidence="3" id="KW-0479">Metal-binding</keyword>
<comment type="subcellular location">
    <subcellularLocation>
        <location evidence="1">Cell envelope</location>
    </subcellularLocation>
</comment>
<dbReference type="InterPro" id="IPR050492">
    <property type="entry name" value="Bact_metal-bind_prot9"/>
</dbReference>
<keyword evidence="2 5" id="KW-0813">Transport</keyword>
<dbReference type="GO" id="GO:0030313">
    <property type="term" value="C:cell envelope"/>
    <property type="evidence" value="ECO:0007669"/>
    <property type="project" value="UniProtKB-SubCell"/>
</dbReference>
<dbReference type="InterPro" id="IPR006128">
    <property type="entry name" value="Lipoprotein_PsaA-like"/>
</dbReference>
<evidence type="ECO:0000256" key="4">
    <source>
        <dbReference type="ARBA" id="ARBA00022729"/>
    </source>
</evidence>
<evidence type="ECO:0000256" key="3">
    <source>
        <dbReference type="ARBA" id="ARBA00022723"/>
    </source>
</evidence>
<evidence type="ECO:0000256" key="5">
    <source>
        <dbReference type="RuleBase" id="RU003512"/>
    </source>
</evidence>
<protein>
    <submittedName>
        <fullName evidence="7">Periplasmic zinc-binding protein TroA</fullName>
    </submittedName>
</protein>
<dbReference type="GO" id="GO:0030001">
    <property type="term" value="P:metal ion transport"/>
    <property type="evidence" value="ECO:0007669"/>
    <property type="project" value="InterPro"/>
</dbReference>
<proteinExistence type="inferred from homology"/>
<sequence>MKRIIPLLLIQLLIALLLVACGRGAAADEADDGRLFIVTTIGQIADVARIVGGDHVRVTGLMGPGTDPHLYKASARDVDRLRAADVVFYNGLFLEAQMEEVLEQLGELQTVVAVSAGIDPAGLLPSANYADEYDPHIWFDVALWMQTVEQVRDTLMAADPANAAAYEANAAAYLAELAALHAYVAEQAATIPAEQRVLVTAHDAFSYFGRAYGFEVLGLQGISTASEAGTADVQRLADTIATRRIPAVFVESSVPVRNIEAVQAAVRARDFDVVIGGRLFSDAMGDTGTPEGTYAGMVRYNIDTIVSSLRGEE</sequence>
<accession>A0A160T8V8</accession>
<dbReference type="InterPro" id="IPR006127">
    <property type="entry name" value="ZnuA-like"/>
</dbReference>
<organism evidence="7 8">
    <name type="scientific">Candidatus Promineifilum breve</name>
    <dbReference type="NCBI Taxonomy" id="1806508"/>
    <lineage>
        <taxon>Bacteria</taxon>
        <taxon>Bacillati</taxon>
        <taxon>Chloroflexota</taxon>
        <taxon>Ardenticatenia</taxon>
        <taxon>Candidatus Promineifilales</taxon>
        <taxon>Candidatus Promineifilaceae</taxon>
        <taxon>Candidatus Promineifilum</taxon>
    </lineage>
</organism>
<reference evidence="7" key="1">
    <citation type="submission" date="2016-01" db="EMBL/GenBank/DDBJ databases">
        <authorList>
            <person name="Mcilroy J.S."/>
            <person name="Karst M S."/>
            <person name="Albertsen M."/>
        </authorList>
    </citation>
    <scope>NUCLEOTIDE SEQUENCE</scope>
    <source>
        <strain evidence="7">Cfx-K</strain>
    </source>
</reference>
<keyword evidence="4 6" id="KW-0732">Signal</keyword>
<keyword evidence="8" id="KW-1185">Reference proteome</keyword>
<dbReference type="Proteomes" id="UP000215027">
    <property type="component" value="Chromosome II"/>
</dbReference>
<feature type="chain" id="PRO_5007820733" evidence="6">
    <location>
        <begin position="28"/>
        <end position="313"/>
    </location>
</feature>